<dbReference type="SUPFAM" id="SSF57667">
    <property type="entry name" value="beta-beta-alpha zinc fingers"/>
    <property type="match status" value="3"/>
</dbReference>
<comment type="subcellular location">
    <subcellularLocation>
        <location evidence="1">Nucleus</location>
    </subcellularLocation>
</comment>
<dbReference type="GO" id="GO:0006357">
    <property type="term" value="P:regulation of transcription by RNA polymerase II"/>
    <property type="evidence" value="ECO:0007669"/>
    <property type="project" value="TreeGrafter"/>
</dbReference>
<dbReference type="PANTHER" id="PTHR34396">
    <property type="entry name" value="OS03G0264950 PROTEIN-RELATED"/>
    <property type="match status" value="1"/>
</dbReference>
<evidence type="ECO:0000259" key="10">
    <source>
        <dbReference type="PROSITE" id="PS50808"/>
    </source>
</evidence>
<dbReference type="SUPFAM" id="SSF53098">
    <property type="entry name" value="Ribonuclease H-like"/>
    <property type="match status" value="3"/>
</dbReference>
<feature type="compositionally biased region" description="Polar residues" evidence="9">
    <location>
        <begin position="953"/>
        <end position="973"/>
    </location>
</feature>
<evidence type="ECO:0000256" key="3">
    <source>
        <dbReference type="ARBA" id="ARBA00022723"/>
    </source>
</evidence>
<dbReference type="EnsemblPlants" id="OGLUM09G09060.1">
    <property type="protein sequence ID" value="OGLUM09G09060.1"/>
    <property type="gene ID" value="OGLUM09G09060"/>
</dbReference>
<feature type="compositionally biased region" description="Basic and acidic residues" evidence="9">
    <location>
        <begin position="886"/>
        <end position="898"/>
    </location>
</feature>
<evidence type="ECO:0000256" key="9">
    <source>
        <dbReference type="SAM" id="MobiDB-lite"/>
    </source>
</evidence>
<dbReference type="Gramene" id="OGLUM09G09060.1">
    <property type="protein sequence ID" value="OGLUM09G09060.1"/>
    <property type="gene ID" value="OGLUM09G09060"/>
</dbReference>
<evidence type="ECO:0000256" key="1">
    <source>
        <dbReference type="ARBA" id="ARBA00004123"/>
    </source>
</evidence>
<dbReference type="GO" id="GO:0046983">
    <property type="term" value="F:protein dimerization activity"/>
    <property type="evidence" value="ECO:0007669"/>
    <property type="project" value="InterPro"/>
</dbReference>
<feature type="region of interest" description="Disordered" evidence="9">
    <location>
        <begin position="1490"/>
        <end position="1521"/>
    </location>
</feature>
<name>A0A0E0B2E6_9ORYZ</name>
<accession>A0A0E0B2E6</accession>
<dbReference type="GO" id="GO:1990837">
    <property type="term" value="F:sequence-specific double-stranded DNA binding"/>
    <property type="evidence" value="ECO:0007669"/>
    <property type="project" value="TreeGrafter"/>
</dbReference>
<feature type="domain" description="BED-type" evidence="10">
    <location>
        <begin position="1526"/>
        <end position="1584"/>
    </location>
</feature>
<keyword evidence="3" id="KW-0479">Metal-binding</keyword>
<feature type="region of interest" description="Disordered" evidence="9">
    <location>
        <begin position="1570"/>
        <end position="1620"/>
    </location>
</feature>
<dbReference type="GO" id="GO:0008270">
    <property type="term" value="F:zinc ion binding"/>
    <property type="evidence" value="ECO:0007669"/>
    <property type="project" value="UniProtKB-KW"/>
</dbReference>
<dbReference type="PROSITE" id="PS50808">
    <property type="entry name" value="ZF_BED"/>
    <property type="match status" value="3"/>
</dbReference>
<keyword evidence="4 8" id="KW-0863">Zinc-finger</keyword>
<feature type="compositionally biased region" description="Basic and acidic residues" evidence="9">
    <location>
        <begin position="907"/>
        <end position="923"/>
    </location>
</feature>
<dbReference type="eggNOG" id="KOG1121">
    <property type="taxonomic scope" value="Eukaryota"/>
</dbReference>
<evidence type="ECO:0000256" key="5">
    <source>
        <dbReference type="ARBA" id="ARBA00022833"/>
    </source>
</evidence>
<organism evidence="11">
    <name type="scientific">Oryza glumipatula</name>
    <dbReference type="NCBI Taxonomy" id="40148"/>
    <lineage>
        <taxon>Eukaryota</taxon>
        <taxon>Viridiplantae</taxon>
        <taxon>Streptophyta</taxon>
        <taxon>Embryophyta</taxon>
        <taxon>Tracheophyta</taxon>
        <taxon>Spermatophyta</taxon>
        <taxon>Magnoliopsida</taxon>
        <taxon>Liliopsida</taxon>
        <taxon>Poales</taxon>
        <taxon>Poaceae</taxon>
        <taxon>BOP clade</taxon>
        <taxon>Oryzoideae</taxon>
        <taxon>Oryzeae</taxon>
        <taxon>Oryzinae</taxon>
        <taxon>Oryza</taxon>
    </lineage>
</organism>
<dbReference type="InterPro" id="IPR003656">
    <property type="entry name" value="Znf_BED"/>
</dbReference>
<feature type="compositionally biased region" description="Basic and acidic residues" evidence="9">
    <location>
        <begin position="1818"/>
        <end position="1828"/>
    </location>
</feature>
<proteinExistence type="predicted"/>
<keyword evidence="12" id="KW-1185">Reference proteome</keyword>
<dbReference type="InterPro" id="IPR008906">
    <property type="entry name" value="HATC_C_dom"/>
</dbReference>
<dbReference type="HOGENOM" id="CLU_232927_0_0_1"/>
<feature type="region of interest" description="Disordered" evidence="9">
    <location>
        <begin position="886"/>
        <end position="973"/>
    </location>
</feature>
<feature type="domain" description="BED-type" evidence="10">
    <location>
        <begin position="78"/>
        <end position="130"/>
    </location>
</feature>
<dbReference type="GO" id="GO:0005634">
    <property type="term" value="C:nucleus"/>
    <property type="evidence" value="ECO:0007669"/>
    <property type="project" value="UniProtKB-SubCell"/>
</dbReference>
<evidence type="ECO:0000256" key="8">
    <source>
        <dbReference type="PROSITE-ProRule" id="PRU00027"/>
    </source>
</evidence>
<keyword evidence="5" id="KW-0862">Zinc</keyword>
<evidence type="ECO:0000256" key="7">
    <source>
        <dbReference type="ARBA" id="ARBA00023242"/>
    </source>
</evidence>
<comment type="subunit">
    <text evidence="2">Homodimer.</text>
</comment>
<evidence type="ECO:0000256" key="4">
    <source>
        <dbReference type="ARBA" id="ARBA00022771"/>
    </source>
</evidence>
<dbReference type="Pfam" id="PF14372">
    <property type="entry name" value="hAT-like_RNase-H"/>
    <property type="match status" value="3"/>
</dbReference>
<dbReference type="Pfam" id="PF05699">
    <property type="entry name" value="Dimer_Tnp_hAT"/>
    <property type="match status" value="3"/>
</dbReference>
<evidence type="ECO:0000256" key="2">
    <source>
        <dbReference type="ARBA" id="ARBA00011738"/>
    </source>
</evidence>
<feature type="compositionally biased region" description="Acidic residues" evidence="9">
    <location>
        <begin position="48"/>
        <end position="61"/>
    </location>
</feature>
<reference evidence="11" key="1">
    <citation type="submission" date="2015-04" db="UniProtKB">
        <authorList>
            <consortium name="EnsemblPlants"/>
        </authorList>
    </citation>
    <scope>IDENTIFICATION</scope>
</reference>
<dbReference type="Proteomes" id="UP000026961">
    <property type="component" value="Chromosome 9"/>
</dbReference>
<dbReference type="InterPro" id="IPR025525">
    <property type="entry name" value="hAT-like_transposase_RNase-H"/>
</dbReference>
<dbReference type="PANTHER" id="PTHR34396:SF32">
    <property type="entry name" value="OS09G0382120 PROTEIN"/>
    <property type="match status" value="1"/>
</dbReference>
<sequence length="2335" mass="268519">MEEAAVNNPKPFLVLLDGLGFCMDDQECGGPSGGVGKQEDGEMNGTENEVDDADDMVEQEESSGSAPSPLLLGTRPKRLRSKVWDDFTPIFVDGKVARAECMHCHRVFNSGTSNLLKHQAKCSPRAQKRPMQQELPVSLSVENRSPKELDAVEQDIPTDKNTKNLEVEQAETNKLVRTLAMYGDIPLRVSNHGEFSRFVTSLNPMVEIPPADNLYLYFTGLFEEEKAKLKKRLASLNSRVSLSVYVWHYDTLLPFLCLSVHYIDDQWQKDKKIIAFQAVDSSCHAKELSMVILTAIRDWGLFGKVFSIALDDAFIDDSVASDVKDILQKWNSLHADESLSGNQSLFVVRYATHLLDQIIQLFDKIWDVKKDLHREPVYYSDEESSYVREKMQRKFKEQWKFNCLHICMPMIMDPKYRLEIIKSRIMYNFNSDMEDYIEEVNDMLLRLFREYSGQTEDPNCTSSFITSGWNYLYKDDRLLDHYHYSEFPERKRPMTEFDQYLEDPCLSNDGTSVLKWWKEHSMIYPTIARIARDILAIPYRTYCKVATSTTRVAIAKSDGNHYVEERVCTQDWLRSGGLQDSTMRVLRFRNVEDNMLSSFGNYVQPNRSLTTQILVQRDAVRKEQRLNYSKSTQVQNWSSSASLLGRTKMVKWALGFQAWAPWKSGAQTKVGDRFSFLPRTRGEVARGIGAKGSFPREEKSSLPKRVAAAAEVAARNPALRPGIGMEQDCDDAANQVGAGEERILNVVLLKTCVKHNFIGMGGNVDNANDMAEQEESSGSAPSPLFLGTRPKRLRSKAWDDFTPIYIDGKVAKAECMHCHQVFVSNSTSGTSSLLKHQSKCNPHAQKRAMQQKLPFLPSSQKNLTALNSDPRQKKLLFLPISQKKCSDTADVMPHKKDPALPNSMNDTNRKSQEVDKSGSHEELATPEQKNLTLRHVPTNNNDQSHDEHPVPEQKNNPTGTNMKNPETDQNGSNGLIQTMAMCGYLPLMMRNDRFRKCLPCFDSMVNMPANINIYLDFIQLFDKEKAKLKERFAALSSRVCLSAHVWHYVQQLAFLCLSVHYIDEEWERQQKIIRFCHVGPSCDAGELSSVILGAIEKWGLRDKLLQMSKPISRNGIFTVQNRASRNRIHTAKQSLFVIRYGTHLLDQVIEVGLDELDKIMEKSVMCSKFMEGLTSSAVKYSNNNYAASGKDWTCARRICDTLEDFHRCIDIMPNFPCPVDLFDMVWKVKRDLQREVDNNRDDSFSTLVKKMQEKFKNCWKLCCLHFYLAMVVDPSHRLEHIKFRVRLHTDTDYIHYMHDIFLNLFDEYSGKVEDTNCTSETRTEVGVDGGDDRLKYYRQYENPIYERPMTELDQYLQEPRLSGGERDVLRWWKGHNLTYPTVARMARDILAIPCRTYFNIATRTAKFAIRESRRNFYIEELVCFQDWLTSDGSARQKSTSGFKYDKIRWTGYPMLAIVMVAVGLMFTASFCMDQDCDDVAKQVGTEEEKALNGMGDNVDNADNMDEQEESSGSAPSPLFLGTRPKRLRSKVWDDFKPIYIDGKVARAECMHCHQILISNSANGTSNLLKHQAKCSPHPQKRPMQQKLPSHRSRHQARRSSSPLPGVQPPAAARTDSSPPQHILNVFKRCRPPRQRRCPCPQTWRRWRLLVFLIEQQQLILERKGLDLDNTLYWFEIVKYRRRGADDMHARMNMEQRWYSEQQRWQETYLATAAPTGRRKPHDREFSDPCVHCSVADAVGDASVAIVWSLKKLPFLPISQKKCSGPADAMPQKKDPALPNSMNDTNWKSQEVGKSGCPEELATPEQKNLALPDVPTNNNRKDQPHDENLVPKQKCNPTVVNLKNPEVDQSGSNGLIQTMAMCGYLPMMMYNNRFRKCVPCLNSMLPMPSNDSMFGDFMQLFHNEKAKLKEKFATLSSRVCLSAHVWHYDPLLAFLCLSVHYIDNEWERQQKIIRFLQVDPSCNARELSDVILRAIEDWGLRDKVFSITLDDEFVDDSVASNVKDHLQKWNSHYSNQSLFVVRYGTYLLDQVVQVGLDELDKSMEKSMKCSKFSEGFTSSAVRKANHNYAESAKDWSSARPICDTLESFHQYMDTMHDFPRPRHLFDKVWAVKCDLQRKVDIYKDGAFSTVLKKMQQKFEKCWKLCCFHFYMAMAVDPQYRLEHINFHTDYIRYMHDIFLNLFDEYSGKVEDTNSTSETRNEVGVNRDDDRLKYYHQHQSEISICEQPMTELDQYLLEPRLSKGEPDVLRWWKGHNLTYPTVARMALVTILKSLFVFRIGSHLTDSNMKKCTNDDLFRQFWALCQESSAPPYLQRLNPWTATGAPGLAVHTGQIAEL</sequence>
<feature type="region of interest" description="Disordered" evidence="9">
    <location>
        <begin position="1761"/>
        <end position="1834"/>
    </location>
</feature>
<feature type="region of interest" description="Disordered" evidence="9">
    <location>
        <begin position="27"/>
        <end position="73"/>
    </location>
</feature>
<reference evidence="11" key="2">
    <citation type="submission" date="2018-05" db="EMBL/GenBank/DDBJ databases">
        <title>OgluRS3 (Oryza glumaepatula Reference Sequence Version 3).</title>
        <authorList>
            <person name="Zhang J."/>
            <person name="Kudrna D."/>
            <person name="Lee S."/>
            <person name="Talag J."/>
            <person name="Welchert J."/>
            <person name="Wing R.A."/>
        </authorList>
    </citation>
    <scope>NUCLEOTIDE SEQUENCE [LARGE SCALE GENOMIC DNA]</scope>
</reference>
<dbReference type="InterPro" id="IPR036236">
    <property type="entry name" value="Znf_C2H2_sf"/>
</dbReference>
<protein>
    <recommendedName>
        <fullName evidence="10">BED-type domain-containing protein</fullName>
    </recommendedName>
</protein>
<evidence type="ECO:0000313" key="11">
    <source>
        <dbReference type="EnsemblPlants" id="OGLUM09G09060.1"/>
    </source>
</evidence>
<keyword evidence="6" id="KW-0238">DNA-binding</keyword>
<feature type="compositionally biased region" description="Basic residues" evidence="9">
    <location>
        <begin position="1588"/>
        <end position="1597"/>
    </location>
</feature>
<dbReference type="STRING" id="40148.A0A0E0B2E6"/>
<feature type="compositionally biased region" description="Low complexity" evidence="9">
    <location>
        <begin position="62"/>
        <end position="73"/>
    </location>
</feature>
<feature type="compositionally biased region" description="Polar residues" evidence="9">
    <location>
        <begin position="1779"/>
        <end position="1788"/>
    </location>
</feature>
<evidence type="ECO:0000313" key="12">
    <source>
        <dbReference type="Proteomes" id="UP000026961"/>
    </source>
</evidence>
<dbReference type="InterPro" id="IPR053031">
    <property type="entry name" value="Cuticle_assoc_protein"/>
</dbReference>
<dbReference type="SMART" id="SM00614">
    <property type="entry name" value="ZnF_BED"/>
    <property type="match status" value="3"/>
</dbReference>
<keyword evidence="7" id="KW-0539">Nucleus</keyword>
<evidence type="ECO:0000256" key="6">
    <source>
        <dbReference type="ARBA" id="ARBA00023125"/>
    </source>
</evidence>
<dbReference type="InterPro" id="IPR012337">
    <property type="entry name" value="RNaseH-like_sf"/>
</dbReference>
<feature type="compositionally biased region" description="Polar residues" evidence="9">
    <location>
        <begin position="927"/>
        <end position="942"/>
    </location>
</feature>
<feature type="domain" description="BED-type" evidence="10">
    <location>
        <begin position="792"/>
        <end position="850"/>
    </location>
</feature>